<evidence type="ECO:0000256" key="1">
    <source>
        <dbReference type="SAM" id="Phobius"/>
    </source>
</evidence>
<accession>A0A813X1H4</accession>
<evidence type="ECO:0000256" key="2">
    <source>
        <dbReference type="SAM" id="SignalP"/>
    </source>
</evidence>
<keyword evidence="1" id="KW-0812">Transmembrane</keyword>
<gene>
    <name evidence="4" type="ORF">RFH988_LOCUS7074</name>
    <name evidence="3" type="ORF">ZHD862_LOCUS4881</name>
</gene>
<evidence type="ECO:0000313" key="3">
    <source>
        <dbReference type="EMBL" id="CAF0851134.1"/>
    </source>
</evidence>
<dbReference type="OrthoDB" id="10043696at2759"/>
<comment type="caution">
    <text evidence="4">The sequence shown here is derived from an EMBL/GenBank/DDBJ whole genome shotgun (WGS) entry which is preliminary data.</text>
</comment>
<sequence>MSVKTLNLYSWSSTILLIFLLYFVEHSNAYAYCQYYKHDVSGPHFKECPHTCCSNSKHTRENTTCCNPPPKQTTTITIFGYRWWTVFLCILCLIIVLTALVNINKRTHMLKNWKNFNSAINPSLTYTISGNDVNNNLEYKCSGQDDTIILEQCPPCYRDATSSVQPPYASVNPPTKTDLE</sequence>
<name>A0A813X1H4_9BILA</name>
<dbReference type="EMBL" id="CAJNOT010000123">
    <property type="protein sequence ID" value="CAF0851134.1"/>
    <property type="molecule type" value="Genomic_DNA"/>
</dbReference>
<evidence type="ECO:0000313" key="4">
    <source>
        <dbReference type="EMBL" id="CAF0863124.1"/>
    </source>
</evidence>
<dbReference type="AlphaFoldDB" id="A0A813X1H4"/>
<dbReference type="EMBL" id="CAJNOO010000220">
    <property type="protein sequence ID" value="CAF0863124.1"/>
    <property type="molecule type" value="Genomic_DNA"/>
</dbReference>
<proteinExistence type="predicted"/>
<dbReference type="Proteomes" id="UP000663882">
    <property type="component" value="Unassembled WGS sequence"/>
</dbReference>
<protein>
    <submittedName>
        <fullName evidence="4">Uncharacterized protein</fullName>
    </submittedName>
</protein>
<feature type="chain" id="PRO_5036223426" evidence="2">
    <location>
        <begin position="30"/>
        <end position="180"/>
    </location>
</feature>
<reference evidence="4" key="1">
    <citation type="submission" date="2021-02" db="EMBL/GenBank/DDBJ databases">
        <authorList>
            <person name="Nowell W R."/>
        </authorList>
    </citation>
    <scope>NUCLEOTIDE SEQUENCE</scope>
</reference>
<keyword evidence="2" id="KW-0732">Signal</keyword>
<feature type="signal peptide" evidence="2">
    <location>
        <begin position="1"/>
        <end position="29"/>
    </location>
</feature>
<evidence type="ECO:0000313" key="5">
    <source>
        <dbReference type="Proteomes" id="UP000663882"/>
    </source>
</evidence>
<organism evidence="4 5">
    <name type="scientific">Rotaria sordida</name>
    <dbReference type="NCBI Taxonomy" id="392033"/>
    <lineage>
        <taxon>Eukaryota</taxon>
        <taxon>Metazoa</taxon>
        <taxon>Spiralia</taxon>
        <taxon>Gnathifera</taxon>
        <taxon>Rotifera</taxon>
        <taxon>Eurotatoria</taxon>
        <taxon>Bdelloidea</taxon>
        <taxon>Philodinida</taxon>
        <taxon>Philodinidae</taxon>
        <taxon>Rotaria</taxon>
    </lineage>
</organism>
<dbReference type="Proteomes" id="UP000663864">
    <property type="component" value="Unassembled WGS sequence"/>
</dbReference>
<keyword evidence="1" id="KW-0472">Membrane</keyword>
<feature type="transmembrane region" description="Helical" evidence="1">
    <location>
        <begin position="83"/>
        <end position="103"/>
    </location>
</feature>
<keyword evidence="1" id="KW-1133">Transmembrane helix</keyword>